<evidence type="ECO:0000313" key="2">
    <source>
        <dbReference type="Proteomes" id="UP001060085"/>
    </source>
</evidence>
<accession>A0ACC0CCM9</accession>
<comment type="caution">
    <text evidence="1">The sequence shown here is derived from an EMBL/GenBank/DDBJ whole genome shotgun (WGS) entry which is preliminary data.</text>
</comment>
<proteinExistence type="predicted"/>
<organism evidence="1 2">
    <name type="scientific">Catharanthus roseus</name>
    <name type="common">Madagascar periwinkle</name>
    <name type="synonym">Vinca rosea</name>
    <dbReference type="NCBI Taxonomy" id="4058"/>
    <lineage>
        <taxon>Eukaryota</taxon>
        <taxon>Viridiplantae</taxon>
        <taxon>Streptophyta</taxon>
        <taxon>Embryophyta</taxon>
        <taxon>Tracheophyta</taxon>
        <taxon>Spermatophyta</taxon>
        <taxon>Magnoliopsida</taxon>
        <taxon>eudicotyledons</taxon>
        <taxon>Gunneridae</taxon>
        <taxon>Pentapetalae</taxon>
        <taxon>asterids</taxon>
        <taxon>lamiids</taxon>
        <taxon>Gentianales</taxon>
        <taxon>Apocynaceae</taxon>
        <taxon>Rauvolfioideae</taxon>
        <taxon>Vinceae</taxon>
        <taxon>Catharanthinae</taxon>
        <taxon>Catharanthus</taxon>
    </lineage>
</organism>
<gene>
    <name evidence="1" type="ORF">M9H77_03929</name>
</gene>
<dbReference type="EMBL" id="CM044701">
    <property type="protein sequence ID" value="KAI5682701.1"/>
    <property type="molecule type" value="Genomic_DNA"/>
</dbReference>
<reference evidence="2" key="1">
    <citation type="journal article" date="2023" name="Nat. Plants">
        <title>Single-cell RNA sequencing provides a high-resolution roadmap for understanding the multicellular compartmentation of specialized metabolism.</title>
        <authorList>
            <person name="Sun S."/>
            <person name="Shen X."/>
            <person name="Li Y."/>
            <person name="Li Y."/>
            <person name="Wang S."/>
            <person name="Li R."/>
            <person name="Zhang H."/>
            <person name="Shen G."/>
            <person name="Guo B."/>
            <person name="Wei J."/>
            <person name="Xu J."/>
            <person name="St-Pierre B."/>
            <person name="Chen S."/>
            <person name="Sun C."/>
        </authorList>
    </citation>
    <scope>NUCLEOTIDE SEQUENCE [LARGE SCALE GENOMIC DNA]</scope>
</reference>
<protein>
    <submittedName>
        <fullName evidence="1">Uncharacterized protein</fullName>
    </submittedName>
</protein>
<keyword evidence="2" id="KW-1185">Reference proteome</keyword>
<name>A0ACC0CCM9_CATRO</name>
<dbReference type="Proteomes" id="UP001060085">
    <property type="component" value="Linkage Group LG01"/>
</dbReference>
<sequence length="273" mass="31352">MLAVSPSMFGRPNLDQDMMIRNGEIMSFFAETEETSSDSFLRHSPTSFPKLGVREDDDDDDFNRSSPANGEEKAVKKLNHNASERDRRKRINDLYSSLRSLLPQSDQTKKLSIPGTVARVLKYIPELQKELESLQEKKEILLRKMAKQENSISGFEKHRKENNYVVRSLSVVSATRLSDKEIMIQISTTKSKRGSFAQLLWCLEQNGLFFLDLSCFESFQERVFYNLHLQVEGSEGIMDLEDLKEKISNSICEKQEEPTHLNFGSNLLVEALF</sequence>
<evidence type="ECO:0000313" key="1">
    <source>
        <dbReference type="EMBL" id="KAI5682701.1"/>
    </source>
</evidence>